<name>A0A4C1WG44_EUMVA</name>
<dbReference type="Proteomes" id="UP000299102">
    <property type="component" value="Unassembled WGS sequence"/>
</dbReference>
<dbReference type="EMBL" id="BGZK01000564">
    <property type="protein sequence ID" value="GBP50348.1"/>
    <property type="molecule type" value="Genomic_DNA"/>
</dbReference>
<organism evidence="1 2">
    <name type="scientific">Eumeta variegata</name>
    <name type="common">Bagworm moth</name>
    <name type="synonym">Eumeta japonica</name>
    <dbReference type="NCBI Taxonomy" id="151549"/>
    <lineage>
        <taxon>Eukaryota</taxon>
        <taxon>Metazoa</taxon>
        <taxon>Ecdysozoa</taxon>
        <taxon>Arthropoda</taxon>
        <taxon>Hexapoda</taxon>
        <taxon>Insecta</taxon>
        <taxon>Pterygota</taxon>
        <taxon>Neoptera</taxon>
        <taxon>Endopterygota</taxon>
        <taxon>Lepidoptera</taxon>
        <taxon>Glossata</taxon>
        <taxon>Ditrysia</taxon>
        <taxon>Tineoidea</taxon>
        <taxon>Psychidae</taxon>
        <taxon>Oiketicinae</taxon>
        <taxon>Eumeta</taxon>
    </lineage>
</organism>
<reference evidence="1 2" key="1">
    <citation type="journal article" date="2019" name="Commun. Biol.">
        <title>The bagworm genome reveals a unique fibroin gene that provides high tensile strength.</title>
        <authorList>
            <person name="Kono N."/>
            <person name="Nakamura H."/>
            <person name="Ohtoshi R."/>
            <person name="Tomita M."/>
            <person name="Numata K."/>
            <person name="Arakawa K."/>
        </authorList>
    </citation>
    <scope>NUCLEOTIDE SEQUENCE [LARGE SCALE GENOMIC DNA]</scope>
</reference>
<keyword evidence="2" id="KW-1185">Reference proteome</keyword>
<accession>A0A4C1WG44</accession>
<comment type="caution">
    <text evidence="1">The sequence shown here is derived from an EMBL/GenBank/DDBJ whole genome shotgun (WGS) entry which is preliminary data.</text>
</comment>
<proteinExistence type="predicted"/>
<evidence type="ECO:0000313" key="2">
    <source>
        <dbReference type="Proteomes" id="UP000299102"/>
    </source>
</evidence>
<protein>
    <submittedName>
        <fullName evidence="1">Uncharacterized protein</fullName>
    </submittedName>
</protein>
<evidence type="ECO:0000313" key="1">
    <source>
        <dbReference type="EMBL" id="GBP50348.1"/>
    </source>
</evidence>
<sequence length="112" mass="12559">MHAYLNGSNLDTKNSTRPLFYWLYRSAESGAYGNLESHCPLSAWPLSYRTSIDRERRIKNAIDMVMGIGRAAPMKGGRARAAYSQKHRRLWPGATGEINIAAARRYCPDAAI</sequence>
<dbReference type="AlphaFoldDB" id="A0A4C1WG44"/>
<gene>
    <name evidence="1" type="ORF">EVAR_32593_1</name>
</gene>